<organism evidence="2 3">
    <name type="scientific">Prymnesium parvum</name>
    <name type="common">Toxic golden alga</name>
    <dbReference type="NCBI Taxonomy" id="97485"/>
    <lineage>
        <taxon>Eukaryota</taxon>
        <taxon>Haptista</taxon>
        <taxon>Haptophyta</taxon>
        <taxon>Prymnesiophyceae</taxon>
        <taxon>Prymnesiales</taxon>
        <taxon>Prymnesiaceae</taxon>
        <taxon>Prymnesium</taxon>
    </lineage>
</organism>
<feature type="compositionally biased region" description="Polar residues" evidence="1">
    <location>
        <begin position="43"/>
        <end position="57"/>
    </location>
</feature>
<evidence type="ECO:0000256" key="1">
    <source>
        <dbReference type="SAM" id="MobiDB-lite"/>
    </source>
</evidence>
<accession>A0AB34INT0</accession>
<name>A0AB34INT0_PRYPA</name>
<dbReference type="AlphaFoldDB" id="A0AB34INT0"/>
<evidence type="ECO:0000313" key="2">
    <source>
        <dbReference type="EMBL" id="KAL1503862.1"/>
    </source>
</evidence>
<gene>
    <name evidence="2" type="ORF">AB1Y20_012326</name>
</gene>
<feature type="region of interest" description="Disordered" evidence="1">
    <location>
        <begin position="1"/>
        <end position="24"/>
    </location>
</feature>
<comment type="caution">
    <text evidence="2">The sequence shown here is derived from an EMBL/GenBank/DDBJ whole genome shotgun (WGS) entry which is preliminary data.</text>
</comment>
<feature type="region of interest" description="Disordered" evidence="1">
    <location>
        <begin position="43"/>
        <end position="62"/>
    </location>
</feature>
<evidence type="ECO:0000313" key="3">
    <source>
        <dbReference type="Proteomes" id="UP001515480"/>
    </source>
</evidence>
<keyword evidence="3" id="KW-1185">Reference proteome</keyword>
<proteinExistence type="predicted"/>
<dbReference type="EMBL" id="JBGBPQ010000021">
    <property type="protein sequence ID" value="KAL1503862.1"/>
    <property type="molecule type" value="Genomic_DNA"/>
</dbReference>
<reference evidence="2 3" key="1">
    <citation type="journal article" date="2024" name="Science">
        <title>Giant polyketide synthase enzymes in the biosynthesis of giant marine polyether toxins.</title>
        <authorList>
            <person name="Fallon T.R."/>
            <person name="Shende V.V."/>
            <person name="Wierzbicki I.H."/>
            <person name="Pendleton A.L."/>
            <person name="Watervoot N.F."/>
            <person name="Auber R.P."/>
            <person name="Gonzalez D.J."/>
            <person name="Wisecaver J.H."/>
            <person name="Moore B.S."/>
        </authorList>
    </citation>
    <scope>NUCLEOTIDE SEQUENCE [LARGE SCALE GENOMIC DNA]</scope>
    <source>
        <strain evidence="2 3">12B1</strain>
    </source>
</reference>
<protein>
    <submittedName>
        <fullName evidence="2">Uncharacterized protein</fullName>
    </submittedName>
</protein>
<dbReference type="Proteomes" id="UP001515480">
    <property type="component" value="Unassembled WGS sequence"/>
</dbReference>
<sequence length="157" mass="17218">MSACSQLTVGSPHRRHVRTTRPASAYERSSSALTAIVPMSLHSGQRTHASVEQTKLSTRADARGPKGFRARASIASLANASPQPRLRRNALRGRALHLRSLQRVRALPHALLLALGASWRTALGASFFVCSQTARMQLERHPAGQPEAGRFRHRFVL</sequence>